<keyword evidence="4" id="KW-1185">Reference proteome</keyword>
<keyword evidence="1" id="KW-0812">Transmembrane</keyword>
<sequence>MKLEGYIIIMGLLLTTIGIKYEGSNTNPFNHPTPSTLIFLTAASCHFLASTAEMRLQITIYIFHVSGIVGCQSLMWIIVPQLLYWSIINLLLLLLAPFCFNYYELIFDYISATFDM</sequence>
<keyword evidence="2" id="KW-0732">Signal</keyword>
<proteinExistence type="predicted"/>
<keyword evidence="1" id="KW-0472">Membrane</keyword>
<dbReference type="OrthoDB" id="1423242at2759"/>
<organism evidence="3 4">
    <name type="scientific">Mucuna pruriens</name>
    <name type="common">Velvet bean</name>
    <name type="synonym">Dolichos pruriens</name>
    <dbReference type="NCBI Taxonomy" id="157652"/>
    <lineage>
        <taxon>Eukaryota</taxon>
        <taxon>Viridiplantae</taxon>
        <taxon>Streptophyta</taxon>
        <taxon>Embryophyta</taxon>
        <taxon>Tracheophyta</taxon>
        <taxon>Spermatophyta</taxon>
        <taxon>Magnoliopsida</taxon>
        <taxon>eudicotyledons</taxon>
        <taxon>Gunneridae</taxon>
        <taxon>Pentapetalae</taxon>
        <taxon>rosids</taxon>
        <taxon>fabids</taxon>
        <taxon>Fabales</taxon>
        <taxon>Fabaceae</taxon>
        <taxon>Papilionoideae</taxon>
        <taxon>50 kb inversion clade</taxon>
        <taxon>NPAAA clade</taxon>
        <taxon>indigoferoid/millettioid clade</taxon>
        <taxon>Phaseoleae</taxon>
        <taxon>Mucuna</taxon>
    </lineage>
</organism>
<name>A0A371F204_MUCPR</name>
<evidence type="ECO:0000256" key="1">
    <source>
        <dbReference type="SAM" id="Phobius"/>
    </source>
</evidence>
<feature type="transmembrane region" description="Helical" evidence="1">
    <location>
        <begin position="58"/>
        <end position="78"/>
    </location>
</feature>
<accession>A0A371F204</accession>
<gene>
    <name evidence="3" type="ORF">CR513_48212</name>
</gene>
<dbReference type="InterPro" id="IPR053258">
    <property type="entry name" value="Ca-permeable_cation_channel"/>
</dbReference>
<feature type="signal peptide" evidence="2">
    <location>
        <begin position="1"/>
        <end position="18"/>
    </location>
</feature>
<feature type="transmembrane region" description="Helical" evidence="1">
    <location>
        <begin position="84"/>
        <end position="103"/>
    </location>
</feature>
<dbReference type="Proteomes" id="UP000257109">
    <property type="component" value="Unassembled WGS sequence"/>
</dbReference>
<feature type="chain" id="PRO_5016852394" evidence="2">
    <location>
        <begin position="19"/>
        <end position="116"/>
    </location>
</feature>
<feature type="non-terminal residue" evidence="3">
    <location>
        <position position="1"/>
    </location>
</feature>
<comment type="caution">
    <text evidence="3">The sequence shown here is derived from an EMBL/GenBank/DDBJ whole genome shotgun (WGS) entry which is preliminary data.</text>
</comment>
<dbReference type="PANTHER" id="PTHR34115">
    <property type="entry name" value="PROTEIN, PUTATIVE-RELATED"/>
    <property type="match status" value="1"/>
</dbReference>
<evidence type="ECO:0000313" key="3">
    <source>
        <dbReference type="EMBL" id="RDX72320.1"/>
    </source>
</evidence>
<reference evidence="3" key="1">
    <citation type="submission" date="2018-05" db="EMBL/GenBank/DDBJ databases">
        <title>Draft genome of Mucuna pruriens seed.</title>
        <authorList>
            <person name="Nnadi N.E."/>
            <person name="Vos R."/>
            <person name="Hasami M.H."/>
            <person name="Devisetty U.K."/>
            <person name="Aguiy J.C."/>
        </authorList>
    </citation>
    <scope>NUCLEOTIDE SEQUENCE [LARGE SCALE GENOMIC DNA]</scope>
    <source>
        <strain evidence="3">JCA_2017</strain>
    </source>
</reference>
<dbReference type="EMBL" id="QJKJ01010955">
    <property type="protein sequence ID" value="RDX72320.1"/>
    <property type="molecule type" value="Genomic_DNA"/>
</dbReference>
<evidence type="ECO:0000313" key="4">
    <source>
        <dbReference type="Proteomes" id="UP000257109"/>
    </source>
</evidence>
<dbReference type="PANTHER" id="PTHR34115:SF17">
    <property type="entry name" value="PROTEIN, PUTATIVE-RELATED"/>
    <property type="match status" value="1"/>
</dbReference>
<keyword evidence="1" id="KW-1133">Transmembrane helix</keyword>
<evidence type="ECO:0000256" key="2">
    <source>
        <dbReference type="SAM" id="SignalP"/>
    </source>
</evidence>
<protein>
    <submittedName>
        <fullName evidence="3">Uncharacterized protein</fullName>
    </submittedName>
</protein>
<dbReference type="AlphaFoldDB" id="A0A371F204"/>